<evidence type="ECO:0000313" key="2">
    <source>
        <dbReference type="EMBL" id="CAI6091146.1"/>
    </source>
</evidence>
<name>A0AA35M7K6_9HYPO</name>
<reference evidence="2" key="1">
    <citation type="submission" date="2023-01" db="EMBL/GenBank/DDBJ databases">
        <authorList>
            <person name="Piombo E."/>
        </authorList>
    </citation>
    <scope>NUCLEOTIDE SEQUENCE</scope>
</reference>
<accession>A0AA35M7K6</accession>
<proteinExistence type="predicted"/>
<comment type="caution">
    <text evidence="2">The sequence shown here is derived from an EMBL/GenBank/DDBJ whole genome shotgun (WGS) entry which is preliminary data.</text>
</comment>
<sequence length="652" mass="69555">MATKIDTSFSVCGGEEPLSFKVSCSGDGCQFFEKLPAVTCTTQSGTLSCTNNVACSGDAKYVVDSILTVDDSSGTYTERTITSGCEWSTRFGSDGVVNRLNDTCGVSSSTSGGMPTTNTTIRAYGAMTTITRTSDGTSGTATTTGSSASTATSSASAITASNSAKRSHQTPLPLVLTVLILISTLTNGALAVSQLSMRGDTVVETPSGQVVKRFELPTWDWNNIKSGLAPDQLLEVLQDLIVTRVEDHIGDEDKPLWIERDNFIAEIKANLWDDAFCKWVFSKGQDAVTDKASSQVISNFQDKVNDNLAKEVNNVVKAKGRKAFFEWGTKLIATMLWDKLEETIMPESVSNAQEKICPTVCAENSELRLYDANNCGRCGNKCASGQCMNGACVVDTCKFSSGNSQFQKCGLGDNAATCTCASSDIWDTGFCVQYQSSALDLTGDSCQMHHECEKGFACVKLPTGTRSVCMDATSCLTEKGPSSGTETVPSFGLEADGSAPQPSGHAWYFHARDPEDDGEGMADYAMDPMTLHDINAGLLASDGTTNTRCVNVIDTTKQSNIVGAVPGQIGADIPKDYGFYFGYDEGEYLRGESFDQCKLALYTDSGCKTLWDGIDGDFAEPFEGVSVGDVDADIMSWQVTGCSTKYADLPSS</sequence>
<dbReference type="Proteomes" id="UP001160390">
    <property type="component" value="Unassembled WGS sequence"/>
</dbReference>
<gene>
    <name evidence="2" type="ORF">CCHLO57077_00019413</name>
</gene>
<organism evidence="2 3">
    <name type="scientific">Clonostachys chloroleuca</name>
    <dbReference type="NCBI Taxonomy" id="1926264"/>
    <lineage>
        <taxon>Eukaryota</taxon>
        <taxon>Fungi</taxon>
        <taxon>Dikarya</taxon>
        <taxon>Ascomycota</taxon>
        <taxon>Pezizomycotina</taxon>
        <taxon>Sordariomycetes</taxon>
        <taxon>Hypocreomycetidae</taxon>
        <taxon>Hypocreales</taxon>
        <taxon>Bionectriaceae</taxon>
        <taxon>Clonostachys</taxon>
    </lineage>
</organism>
<dbReference type="AlphaFoldDB" id="A0AA35M7K6"/>
<keyword evidence="3" id="KW-1185">Reference proteome</keyword>
<evidence type="ECO:0000313" key="3">
    <source>
        <dbReference type="Proteomes" id="UP001160390"/>
    </source>
</evidence>
<protein>
    <submittedName>
        <fullName evidence="2">Uncharacterized protein</fullName>
    </submittedName>
</protein>
<evidence type="ECO:0000256" key="1">
    <source>
        <dbReference type="SAM" id="MobiDB-lite"/>
    </source>
</evidence>
<feature type="region of interest" description="Disordered" evidence="1">
    <location>
        <begin position="132"/>
        <end position="152"/>
    </location>
</feature>
<dbReference type="EMBL" id="CABFNP030001089">
    <property type="protein sequence ID" value="CAI6091146.1"/>
    <property type="molecule type" value="Genomic_DNA"/>
</dbReference>